<dbReference type="PANTHER" id="PTHR37294:SF1">
    <property type="entry name" value="3'-5' EXORIBONUCLEASE YHAM"/>
    <property type="match status" value="1"/>
</dbReference>
<dbReference type="Proteomes" id="UP000217528">
    <property type="component" value="Unassembled WGS sequence"/>
</dbReference>
<dbReference type="EMBL" id="LWMS01000048">
    <property type="protein sequence ID" value="PWL07528.1"/>
    <property type="molecule type" value="Genomic_DNA"/>
</dbReference>
<dbReference type="CDD" id="cd00077">
    <property type="entry name" value="HDc"/>
    <property type="match status" value="1"/>
</dbReference>
<dbReference type="InterPro" id="IPR050798">
    <property type="entry name" value="YhaM_exoribonuc/phosphodiest"/>
</dbReference>
<name>A0A2A2HB56_9EURY</name>
<dbReference type="Pfam" id="PF01336">
    <property type="entry name" value="tRNA_anti-codon"/>
    <property type="match status" value="1"/>
</dbReference>
<comment type="caution">
    <text evidence="3">The sequence shown here is derived from an EMBL/GenBank/DDBJ whole genome shotgun (WGS) entry which is preliminary data.</text>
</comment>
<keyword evidence="1 4" id="KW-0378">Hydrolase</keyword>
<evidence type="ECO:0000313" key="3">
    <source>
        <dbReference type="EMBL" id="PAV06721.1"/>
    </source>
</evidence>
<dbReference type="RefSeq" id="WP_095609152.1">
    <property type="nucleotide sequence ID" value="NZ_CAUHCB010000003.1"/>
</dbReference>
<dbReference type="InterPro" id="IPR004365">
    <property type="entry name" value="NA-bd_OB_tRNA"/>
</dbReference>
<dbReference type="EC" id="3.1.-.-" evidence="4"/>
<dbReference type="NCBIfam" id="TIGR00277">
    <property type="entry name" value="HDIG"/>
    <property type="match status" value="1"/>
</dbReference>
<dbReference type="PROSITE" id="PS51831">
    <property type="entry name" value="HD"/>
    <property type="match status" value="1"/>
</dbReference>
<keyword evidence="5" id="KW-1185">Reference proteome</keyword>
<reference evidence="3 5" key="2">
    <citation type="journal article" date="2017" name="BMC Genomics">
        <title>Genomic analysis of methanogenic archaea reveals a shift towards energy conservation.</title>
        <authorList>
            <person name="Gilmore S.P."/>
            <person name="Henske J.K."/>
            <person name="Sexton J.A."/>
            <person name="Solomon K.V."/>
            <person name="Seppala S."/>
            <person name="Yoo J.I."/>
            <person name="Huyett L.M."/>
            <person name="Pressman A."/>
            <person name="Cogan J.Z."/>
            <person name="Kivenson V."/>
            <person name="Peng X."/>
            <person name="Tan Y."/>
            <person name="Valentine D.L."/>
            <person name="O'Malley M.A."/>
        </authorList>
    </citation>
    <scope>NUCLEOTIDE SEQUENCE [LARGE SCALE GENOMIC DNA]</scope>
    <source>
        <strain evidence="3 5">1R-7</strain>
    </source>
</reference>
<dbReference type="GO" id="GO:0003676">
    <property type="term" value="F:nucleic acid binding"/>
    <property type="evidence" value="ECO:0007669"/>
    <property type="project" value="InterPro"/>
</dbReference>
<dbReference type="Gene3D" id="1.10.3210.10">
    <property type="entry name" value="Hypothetical protein af1432"/>
    <property type="match status" value="1"/>
</dbReference>
<gene>
    <name evidence="4" type="primary">yhaM</name>
    <name evidence="3" type="ORF">ASJ82_06100</name>
    <name evidence="4" type="ORF">MSCUN_16100</name>
</gene>
<dbReference type="GO" id="GO:0031125">
    <property type="term" value="P:rRNA 3'-end processing"/>
    <property type="evidence" value="ECO:0007669"/>
    <property type="project" value="TreeGrafter"/>
</dbReference>
<dbReference type="Proteomes" id="UP000246004">
    <property type="component" value="Unassembled WGS sequence"/>
</dbReference>
<accession>A0A2A2HB56</accession>
<dbReference type="InterPro" id="IPR006675">
    <property type="entry name" value="HDIG_dom"/>
</dbReference>
<organism evidence="3 5">
    <name type="scientific">Methanosphaera cuniculi</name>
    <dbReference type="NCBI Taxonomy" id="1077256"/>
    <lineage>
        <taxon>Archaea</taxon>
        <taxon>Methanobacteriati</taxon>
        <taxon>Methanobacteriota</taxon>
        <taxon>Methanomada group</taxon>
        <taxon>Methanobacteria</taxon>
        <taxon>Methanobacteriales</taxon>
        <taxon>Methanobacteriaceae</taxon>
        <taxon>Methanosphaera</taxon>
    </lineage>
</organism>
<dbReference type="SUPFAM" id="SSF109604">
    <property type="entry name" value="HD-domain/PDEase-like"/>
    <property type="match status" value="1"/>
</dbReference>
<evidence type="ECO:0000259" key="2">
    <source>
        <dbReference type="PROSITE" id="PS51831"/>
    </source>
</evidence>
<dbReference type="CDD" id="cd04492">
    <property type="entry name" value="YhaM_OBF_like"/>
    <property type="match status" value="1"/>
</dbReference>
<protein>
    <submittedName>
        <fullName evidence="4">3'-5' exoribonuclease YhaM</fullName>
        <ecNumber evidence="4">3.1.-.-</ecNumber>
    </submittedName>
</protein>
<dbReference type="Gene3D" id="2.40.50.140">
    <property type="entry name" value="Nucleic acid-binding proteins"/>
    <property type="match status" value="1"/>
</dbReference>
<proteinExistence type="predicted"/>
<sequence length="293" mass="33882">MKKENDFIKNFNEDREITSQFLLIEKQIRKTKTNKPYLELTIQDKTGNIKARMFDGRPRKIYEKYQINQVITIKGKIQEYPPESGNFNILIDTIFPSRKYDENDFIQKAENYEKNLKYLQDTLDSVEDTQLTIVLDAFFKDPEFYDKFIQAPAAKIHHHNYLGGLLIHTNEVVKICNALSDIYPELDRQLLVTGALLHDIGKIKTYSYDTNIIDINYEGQMLDHLYIGANMLESKLSNLDIDDKLKVQLIHMILSHHGEKSLGWGSTVDPKIPEAIALHYADDISAKLAKATK</sequence>
<evidence type="ECO:0000313" key="5">
    <source>
        <dbReference type="Proteomes" id="UP000217528"/>
    </source>
</evidence>
<dbReference type="Pfam" id="PF01966">
    <property type="entry name" value="HD"/>
    <property type="match status" value="1"/>
</dbReference>
<evidence type="ECO:0000256" key="1">
    <source>
        <dbReference type="ARBA" id="ARBA00022801"/>
    </source>
</evidence>
<dbReference type="AlphaFoldDB" id="A0A2A2HB56"/>
<dbReference type="EMBL" id="LMVN01000026">
    <property type="protein sequence ID" value="PAV06721.1"/>
    <property type="molecule type" value="Genomic_DNA"/>
</dbReference>
<dbReference type="PANTHER" id="PTHR37294">
    <property type="entry name" value="3'-5' EXORIBONUCLEASE YHAM"/>
    <property type="match status" value="1"/>
</dbReference>
<dbReference type="InterPro" id="IPR003607">
    <property type="entry name" value="HD/PDEase_dom"/>
</dbReference>
<dbReference type="GO" id="GO:0016787">
    <property type="term" value="F:hydrolase activity"/>
    <property type="evidence" value="ECO:0007669"/>
    <property type="project" value="UniProtKB-KW"/>
</dbReference>
<dbReference type="OrthoDB" id="114744at2157"/>
<reference evidence="4 6" key="1">
    <citation type="submission" date="2016-04" db="EMBL/GenBank/DDBJ databases">
        <title>Genome sequence of Methanosphaera cuniculi DSM 4103.</title>
        <authorList>
            <person name="Poehlein A."/>
            <person name="Seedorf H."/>
            <person name="Daniel R."/>
        </authorList>
    </citation>
    <scope>NUCLEOTIDE SEQUENCE [LARGE SCALE GENOMIC DNA]</scope>
    <source>
        <strain evidence="4 6">DSM 4103</strain>
    </source>
</reference>
<evidence type="ECO:0000313" key="4">
    <source>
        <dbReference type="EMBL" id="PWL07528.1"/>
    </source>
</evidence>
<dbReference type="InterPro" id="IPR012340">
    <property type="entry name" value="NA-bd_OB-fold"/>
</dbReference>
<dbReference type="InterPro" id="IPR006674">
    <property type="entry name" value="HD_domain"/>
</dbReference>
<feature type="domain" description="HD" evidence="2">
    <location>
        <begin position="165"/>
        <end position="287"/>
    </location>
</feature>
<evidence type="ECO:0000313" key="6">
    <source>
        <dbReference type="Proteomes" id="UP000246004"/>
    </source>
</evidence>